<feature type="domain" description="PWWP" evidence="2">
    <location>
        <begin position="5"/>
        <end position="60"/>
    </location>
</feature>
<feature type="region of interest" description="Disordered" evidence="1">
    <location>
        <begin position="694"/>
        <end position="726"/>
    </location>
</feature>
<reference evidence="3" key="2">
    <citation type="submission" date="2023-04" db="EMBL/GenBank/DDBJ databases">
        <authorList>
            <person name="Bruccoleri R.E."/>
            <person name="Oakeley E.J."/>
            <person name="Faust A.-M."/>
            <person name="Dessus-Babus S."/>
            <person name="Altorfer M."/>
            <person name="Burckhardt D."/>
            <person name="Oertli M."/>
            <person name="Naumann U."/>
            <person name="Petersen F."/>
            <person name="Wong J."/>
        </authorList>
    </citation>
    <scope>NUCLEOTIDE SEQUENCE</scope>
    <source>
        <strain evidence="3">GSM-AAB239-AS_SAM_17_03QT</strain>
        <tissue evidence="3">Leaf</tissue>
    </source>
</reference>
<protein>
    <recommendedName>
        <fullName evidence="2">PWWP domain-containing protein</fullName>
    </recommendedName>
</protein>
<reference evidence="3" key="1">
    <citation type="journal article" date="2023" name="GigaByte">
        <title>Genome assembly of the bearded iris, Iris pallida Lam.</title>
        <authorList>
            <person name="Bruccoleri R.E."/>
            <person name="Oakeley E.J."/>
            <person name="Faust A.M.E."/>
            <person name="Altorfer M."/>
            <person name="Dessus-Babus S."/>
            <person name="Burckhardt D."/>
            <person name="Oertli M."/>
            <person name="Naumann U."/>
            <person name="Petersen F."/>
            <person name="Wong J."/>
        </authorList>
    </citation>
    <scope>NUCLEOTIDE SEQUENCE</scope>
    <source>
        <strain evidence="3">GSM-AAB239-AS_SAM_17_03QT</strain>
    </source>
</reference>
<dbReference type="PANTHER" id="PTHR33697:SF2">
    <property type="entry name" value="T17B22.17 PROTEIN"/>
    <property type="match status" value="1"/>
</dbReference>
<organism evidence="3 4">
    <name type="scientific">Iris pallida</name>
    <name type="common">Sweet iris</name>
    <dbReference type="NCBI Taxonomy" id="29817"/>
    <lineage>
        <taxon>Eukaryota</taxon>
        <taxon>Viridiplantae</taxon>
        <taxon>Streptophyta</taxon>
        <taxon>Embryophyta</taxon>
        <taxon>Tracheophyta</taxon>
        <taxon>Spermatophyta</taxon>
        <taxon>Magnoliopsida</taxon>
        <taxon>Liliopsida</taxon>
        <taxon>Asparagales</taxon>
        <taxon>Iridaceae</taxon>
        <taxon>Iridoideae</taxon>
        <taxon>Irideae</taxon>
        <taxon>Iris</taxon>
    </lineage>
</organism>
<dbReference type="Proteomes" id="UP001140949">
    <property type="component" value="Unassembled WGS sequence"/>
</dbReference>
<accession>A0AAX6FCL4</accession>
<proteinExistence type="predicted"/>
<sequence length="758" mass="84762">MDCSVGAIVWVRRRNGSWWPGRILGPEELSASHLVSPRSGTPVKLLGREDASVDWYNLEKSKRVKAFRCGEFDACIEKAEASQGIPIKKREKYARREDAILHALELEKHQLEMKHQKLGTISNDMNNETLAACRRELNSFPSENYMGDDEPGLHSEFANHKSQKLFVKAASLHEEEDDLYVHNRTKVKQVGWTEHNPEALPRMRGLQDFGQRIAPPKYSQATWETSCKPANNHVSLHYNSGHMIESASYGDGNKSSMGIKRKRLQGGSSEVSLVKKRDRCRPLVQVLESNAKLPVSHSFQSGYDSGAIPVQREMEHIGALYRAKSNYVYLPVDSNDSLDNDGYPSEQMPVSATQFGTGDYLDQTGALTEEYTSSTTAEETESDTSGSDSSETEMEEYGLADSTQILLPGSINCDPPAVHISENFEDLNDDEKTHSAYVPLFHRKDQMMDASADGVSKWHMKGKRNIRQLPKRPMDPIDGKISFSSADKCNGSVKGTTYESRDSSFKMRMEPLSQKAAGRNLYHKEASPCAFHGGDMLEREGHNHFMSYQRYPFALQASKDRGRSQNSFNDSHLLSPSHWDADGSSAHMRRTYCDEADDCYNTVYVGHHSDEMETMLIDVELKVQAATYQGEHVPLVSLMSRLNGKAIIGHPVQIEILEDGAAGQLVSKYGVDLDEYAPPSAVWRTGRRSVMHRVPRSNPASALEGEDTDPIQDSDPEVKPSPKKAYSGYFNHQAKLAKRSISHALGARKVAEEALERK</sequence>
<feature type="compositionally biased region" description="Low complexity" evidence="1">
    <location>
        <begin position="370"/>
        <end position="389"/>
    </location>
</feature>
<feature type="region of interest" description="Disordered" evidence="1">
    <location>
        <begin position="370"/>
        <end position="397"/>
    </location>
</feature>
<keyword evidence="4" id="KW-1185">Reference proteome</keyword>
<evidence type="ECO:0000313" key="3">
    <source>
        <dbReference type="EMBL" id="KAJ6814046.1"/>
    </source>
</evidence>
<evidence type="ECO:0000256" key="1">
    <source>
        <dbReference type="SAM" id="MobiDB-lite"/>
    </source>
</evidence>
<dbReference type="InterPro" id="IPR044679">
    <property type="entry name" value="PWWP2-like"/>
</dbReference>
<dbReference type="Gene3D" id="2.30.30.140">
    <property type="match status" value="1"/>
</dbReference>
<dbReference type="PANTHER" id="PTHR33697">
    <property type="entry name" value="T17B22.17 PROTEIN-RELATED"/>
    <property type="match status" value="1"/>
</dbReference>
<dbReference type="CDD" id="cd05162">
    <property type="entry name" value="PWWP"/>
    <property type="match status" value="1"/>
</dbReference>
<evidence type="ECO:0000259" key="2">
    <source>
        <dbReference type="PROSITE" id="PS50812"/>
    </source>
</evidence>
<dbReference type="SUPFAM" id="SSF63748">
    <property type="entry name" value="Tudor/PWWP/MBT"/>
    <property type="match status" value="1"/>
</dbReference>
<name>A0AAX6FCL4_IRIPA</name>
<dbReference type="AlphaFoldDB" id="A0AAX6FCL4"/>
<dbReference type="EMBL" id="JANAVB010029819">
    <property type="protein sequence ID" value="KAJ6814046.1"/>
    <property type="molecule type" value="Genomic_DNA"/>
</dbReference>
<evidence type="ECO:0000313" key="4">
    <source>
        <dbReference type="Proteomes" id="UP001140949"/>
    </source>
</evidence>
<gene>
    <name evidence="3" type="ORF">M6B38_139135</name>
</gene>
<feature type="compositionally biased region" description="Acidic residues" evidence="1">
    <location>
        <begin position="704"/>
        <end position="715"/>
    </location>
</feature>
<comment type="caution">
    <text evidence="3">The sequence shown here is derived from an EMBL/GenBank/DDBJ whole genome shotgun (WGS) entry which is preliminary data.</text>
</comment>
<dbReference type="PROSITE" id="PS50812">
    <property type="entry name" value="PWWP"/>
    <property type="match status" value="1"/>
</dbReference>
<dbReference type="Pfam" id="PF00855">
    <property type="entry name" value="PWWP"/>
    <property type="match status" value="1"/>
</dbReference>
<dbReference type="InterPro" id="IPR000313">
    <property type="entry name" value="PWWP_dom"/>
</dbReference>